<dbReference type="InterPro" id="IPR025660">
    <property type="entry name" value="Pept_his_AS"/>
</dbReference>
<gene>
    <name evidence="10" type="primary">Cp2</name>
</gene>
<evidence type="ECO:0000256" key="4">
    <source>
        <dbReference type="ARBA" id="ARBA00022801"/>
    </source>
</evidence>
<dbReference type="InterPro" id="IPR038765">
    <property type="entry name" value="Papain-like_cys_pep_sf"/>
</dbReference>
<dbReference type="InterPro" id="IPR000668">
    <property type="entry name" value="Peptidase_C1A_C"/>
</dbReference>
<dbReference type="Pfam" id="PF00112">
    <property type="entry name" value="Peptidase_C1"/>
    <property type="match status" value="1"/>
</dbReference>
<organism evidence="10">
    <name type="scientific">Lactuca sativa</name>
    <name type="common">Garden lettuce</name>
    <dbReference type="NCBI Taxonomy" id="4236"/>
    <lineage>
        <taxon>Eukaryota</taxon>
        <taxon>Viridiplantae</taxon>
        <taxon>Streptophyta</taxon>
        <taxon>Embryophyta</taxon>
        <taxon>Tracheophyta</taxon>
        <taxon>Spermatophyta</taxon>
        <taxon>Magnoliopsida</taxon>
        <taxon>eudicotyledons</taxon>
        <taxon>Gunneridae</taxon>
        <taxon>Pentapetalae</taxon>
        <taxon>asterids</taxon>
        <taxon>campanulids</taxon>
        <taxon>Asterales</taxon>
        <taxon>Asteraceae</taxon>
        <taxon>Cichorioideae</taxon>
        <taxon>Cichorieae</taxon>
        <taxon>Lactucinae</taxon>
        <taxon>Lactuca</taxon>
    </lineage>
</organism>
<sequence>MGPHQQPNNPTSNMANSHQKGSTLVMTLALLMLLVAMASRATSRTLNDPTMIARHEQWMAHHGRIYTDENEKQLRFQIFKNNVAYIDAHNARSDQSYTLEVNKFADLTNDEFRASRNGYKKQPDSDSHVVSGLFRYANVSAVPDEVDWRKEGAVTPVKDQGDCGCCWAFSAVAAMEGINKLENGKLVSLSEQELVDCDIDGIDQGCEGGLMENAFQFIEKRKGLAAESVYPYTGEDGICNTKKAAIPAAKISGHEKVPANNEKALLQAVANQPVSIAIDASGYEFQFYSGGVFTGSCGTELDHAITAVGYGATMDGTKYWLMKNSWGASWGENGYIRIKRDSLAKEGLCGIAMDPSYPVVSKA</sequence>
<dbReference type="SMART" id="SM00848">
    <property type="entry name" value="Inhibitor_I29"/>
    <property type="match status" value="1"/>
</dbReference>
<dbReference type="PROSITE" id="PS00139">
    <property type="entry name" value="THIOL_PROTEASE_CYS"/>
    <property type="match status" value="1"/>
</dbReference>
<keyword evidence="6" id="KW-1015">Disulfide bond</keyword>
<dbReference type="InterPro" id="IPR039417">
    <property type="entry name" value="Peptidase_C1A_papain-like"/>
</dbReference>
<dbReference type="Gene3D" id="3.90.70.10">
    <property type="entry name" value="Cysteine proteinases"/>
    <property type="match status" value="1"/>
</dbReference>
<dbReference type="FunFam" id="3.90.70.10:FF:000023">
    <property type="entry name" value="Senescence-specific cysteine protease SAG39"/>
    <property type="match status" value="1"/>
</dbReference>
<keyword evidence="3 7" id="KW-0732">Signal</keyword>
<dbReference type="MEROPS" id="C01.104"/>
<dbReference type="GO" id="GO:0008234">
    <property type="term" value="F:cysteine-type peptidase activity"/>
    <property type="evidence" value="ECO:0007669"/>
    <property type="project" value="UniProtKB-KW"/>
</dbReference>
<dbReference type="SUPFAM" id="SSF54001">
    <property type="entry name" value="Cysteine proteinases"/>
    <property type="match status" value="1"/>
</dbReference>
<keyword evidence="4" id="KW-0378">Hydrolase</keyword>
<dbReference type="Pfam" id="PF08246">
    <property type="entry name" value="Inhibitor_I29"/>
    <property type="match status" value="1"/>
</dbReference>
<dbReference type="InterPro" id="IPR025661">
    <property type="entry name" value="Pept_asp_AS"/>
</dbReference>
<evidence type="ECO:0000256" key="1">
    <source>
        <dbReference type="ARBA" id="ARBA00008455"/>
    </source>
</evidence>
<reference evidence="10" key="1">
    <citation type="journal article" date="2011" name="Physiol. Mol. Plant Pathol.">
        <title>SSH reveals a linkage between a senescence-associated protease and Verticillium wilt symptom development in lettuce (Lactuca Sativa).</title>
        <authorList>
            <person name="Klosterman S.J."/>
            <person name="Anchieta A.G."/>
            <person name="Garcia-Pedrajas M.D."/>
            <person name="Maruthachalam K."/>
            <person name="Hayes R.J."/>
            <person name="Subbarao K.V."/>
        </authorList>
    </citation>
    <scope>NUCLEOTIDE SEQUENCE</scope>
</reference>
<evidence type="ECO:0000259" key="9">
    <source>
        <dbReference type="SMART" id="SM00848"/>
    </source>
</evidence>
<dbReference type="CDD" id="cd02248">
    <property type="entry name" value="Peptidase_C1A"/>
    <property type="match status" value="1"/>
</dbReference>
<keyword evidence="5" id="KW-0788">Thiol protease</keyword>
<feature type="domain" description="Peptidase C1A papain C-terminal" evidence="8">
    <location>
        <begin position="142"/>
        <end position="359"/>
    </location>
</feature>
<feature type="signal peptide" evidence="7">
    <location>
        <begin position="1"/>
        <end position="43"/>
    </location>
</feature>
<feature type="domain" description="Cathepsin propeptide inhibitor" evidence="9">
    <location>
        <begin position="55"/>
        <end position="112"/>
    </location>
</feature>
<evidence type="ECO:0000256" key="5">
    <source>
        <dbReference type="ARBA" id="ARBA00022807"/>
    </source>
</evidence>
<dbReference type="PROSITE" id="PS00639">
    <property type="entry name" value="THIOL_PROTEASE_HIS"/>
    <property type="match status" value="1"/>
</dbReference>
<evidence type="ECO:0000259" key="8">
    <source>
        <dbReference type="SMART" id="SM00645"/>
    </source>
</evidence>
<evidence type="ECO:0000256" key="3">
    <source>
        <dbReference type="ARBA" id="ARBA00022729"/>
    </source>
</evidence>
<dbReference type="SMART" id="SM00645">
    <property type="entry name" value="Pept_C1"/>
    <property type="match status" value="1"/>
</dbReference>
<dbReference type="EMBL" id="HQ724290">
    <property type="protein sequence ID" value="ADV74756.1"/>
    <property type="molecule type" value="mRNA"/>
</dbReference>
<keyword evidence="2 10" id="KW-0645">Protease</keyword>
<dbReference type="AlphaFoldDB" id="E9NVM7"/>
<evidence type="ECO:0000256" key="2">
    <source>
        <dbReference type="ARBA" id="ARBA00022670"/>
    </source>
</evidence>
<dbReference type="InterPro" id="IPR000169">
    <property type="entry name" value="Pept_cys_AS"/>
</dbReference>
<evidence type="ECO:0000256" key="6">
    <source>
        <dbReference type="ARBA" id="ARBA00023157"/>
    </source>
</evidence>
<dbReference type="InterPro" id="IPR013128">
    <property type="entry name" value="Peptidase_C1A"/>
</dbReference>
<feature type="chain" id="PRO_5003244795" evidence="7">
    <location>
        <begin position="44"/>
        <end position="363"/>
    </location>
</feature>
<dbReference type="PROSITE" id="PS00640">
    <property type="entry name" value="THIOL_PROTEASE_ASN"/>
    <property type="match status" value="1"/>
</dbReference>
<dbReference type="PANTHER" id="PTHR12411">
    <property type="entry name" value="CYSTEINE PROTEASE FAMILY C1-RELATED"/>
    <property type="match status" value="1"/>
</dbReference>
<protein>
    <submittedName>
        <fullName evidence="10">Cysteine protease</fullName>
    </submittedName>
</protein>
<evidence type="ECO:0000256" key="7">
    <source>
        <dbReference type="SAM" id="SignalP"/>
    </source>
</evidence>
<name>E9NVM7_LACSA</name>
<proteinExistence type="evidence at transcript level"/>
<accession>E9NVM7</accession>
<dbReference type="InterPro" id="IPR013201">
    <property type="entry name" value="Prot_inhib_I29"/>
</dbReference>
<evidence type="ECO:0000313" key="10">
    <source>
        <dbReference type="EMBL" id="ADV74756.1"/>
    </source>
</evidence>
<dbReference type="GO" id="GO:0006508">
    <property type="term" value="P:proteolysis"/>
    <property type="evidence" value="ECO:0007669"/>
    <property type="project" value="UniProtKB-KW"/>
</dbReference>
<dbReference type="PRINTS" id="PR00705">
    <property type="entry name" value="PAPAIN"/>
</dbReference>
<comment type="similarity">
    <text evidence="1">Belongs to the peptidase C1 family.</text>
</comment>